<dbReference type="InterPro" id="IPR022205">
    <property type="entry name" value="DUF3732"/>
</dbReference>
<proteinExistence type="predicted"/>
<feature type="coiled-coil region" evidence="1">
    <location>
        <begin position="282"/>
        <end position="309"/>
    </location>
</feature>
<name>A0A7U4JBE8_9SPHN</name>
<accession>A0A7U4JBE8</accession>
<evidence type="ECO:0000313" key="2">
    <source>
        <dbReference type="EMBL" id="AJP73718.1"/>
    </source>
</evidence>
<dbReference type="Gene3D" id="3.40.50.300">
    <property type="entry name" value="P-loop containing nucleotide triphosphate hydrolases"/>
    <property type="match status" value="1"/>
</dbReference>
<dbReference type="EMBL" id="CP010836">
    <property type="protein sequence ID" value="AJP73718.1"/>
    <property type="molecule type" value="Genomic_DNA"/>
</dbReference>
<feature type="coiled-coil region" evidence="1">
    <location>
        <begin position="199"/>
        <end position="226"/>
    </location>
</feature>
<dbReference type="KEGG" id="sphi:TS85_20830"/>
<reference evidence="2 3" key="1">
    <citation type="journal article" date="2015" name="Int. J. Syst. Evol. Microbiol.">
        <title>Sphingomonas hengshuiensis sp. nov., isolated from lake wetland.</title>
        <authorList>
            <person name="Wei S."/>
            <person name="Wang T."/>
            <person name="Liu H."/>
            <person name="Zhang C."/>
            <person name="Guo J."/>
            <person name="Wang Q."/>
            <person name="Liang K."/>
            <person name="Zhang Z."/>
        </authorList>
    </citation>
    <scope>NUCLEOTIDE SEQUENCE [LARGE SCALE GENOMIC DNA]</scope>
    <source>
        <strain evidence="2 3">WHSC-8</strain>
    </source>
</reference>
<evidence type="ECO:0008006" key="4">
    <source>
        <dbReference type="Google" id="ProtNLM"/>
    </source>
</evidence>
<keyword evidence="3" id="KW-1185">Reference proteome</keyword>
<sequence>MSLRILEIGVYGYNGELSSVRLNPSGLSIITGASKTGKSSLIDIIEYCFGREQCHVSDGIIRQHVSWFGILLDRGDGRVFIARRNPKPPKTRNPDVYYAVGADLRMPEAVAWEPNLGVEDIETLLTSSVGIAENQTTVPEGQTRKPISANIRHALMFCIQDQDEIDSRKILFHRQGEPYLPQTIKDVLPYFLGAIDEDLLRHKVQLDVERKELRKLQKAADERKQLADLSTARTEDIFREAQSVGLLPPGQPPTQDVALSSLRAINPLIQEVPVPADSTEPIAVLRRERSALRRELTAVKERLRQIRSVEDVAGSFAREADEQRGRLATLGLIAKGDVETCALCGSGDVHVPSVAEMNETLSGIDEQLSQVRREVPRLQEAQSELVVRQNGIEDSLKRNQGQMDALAKQDEAFRTERDGQLRLARIMGRIAYFLETLPPPPIALVSVDEVEAARKRVAALEKLVDPENTAERLTSILNLIGEFMTRDSEKLDLEHSGSRLRLDIRQLAVIADTLDGPVPLFRMGSGENWVGYHVLAHLALHRWFRQKHRPVPAFLFFDQPSQAHYPAEQDRDGDISVLPDADREAVFKLFKLMFDVAEELSPHFQLIVTDHADLRDQWFADAVVARWRGDGLVPERWIDARR</sequence>
<reference evidence="2 3" key="2">
    <citation type="submission" date="2015-02" db="EMBL/GenBank/DDBJ databases">
        <title>The complete genome of Sphingomonas hengshuiensis sp. WHSC-8 isolated from soil of Hengshui Lake.</title>
        <authorList>
            <person name="Wei S."/>
            <person name="Guo J."/>
            <person name="Su C."/>
            <person name="Wu R."/>
            <person name="Zhang Z."/>
            <person name="Liang K."/>
            <person name="Li H."/>
            <person name="Wang T."/>
            <person name="Liu H."/>
            <person name="Zhang C."/>
            <person name="Li Z."/>
            <person name="Wang Q."/>
            <person name="Meng J."/>
        </authorList>
    </citation>
    <scope>NUCLEOTIDE SEQUENCE [LARGE SCALE GENOMIC DNA]</scope>
    <source>
        <strain evidence="2 3">WHSC-8</strain>
    </source>
</reference>
<dbReference type="InterPro" id="IPR027417">
    <property type="entry name" value="P-loop_NTPase"/>
</dbReference>
<dbReference type="AlphaFoldDB" id="A0A7U4JBE8"/>
<evidence type="ECO:0000313" key="3">
    <source>
        <dbReference type="Proteomes" id="UP000032300"/>
    </source>
</evidence>
<dbReference type="RefSeq" id="WP_044334790.1">
    <property type="nucleotide sequence ID" value="NZ_CP010836.1"/>
</dbReference>
<organism evidence="2 3">
    <name type="scientific">Sphingomonas hengshuiensis</name>
    <dbReference type="NCBI Taxonomy" id="1609977"/>
    <lineage>
        <taxon>Bacteria</taxon>
        <taxon>Pseudomonadati</taxon>
        <taxon>Pseudomonadota</taxon>
        <taxon>Alphaproteobacteria</taxon>
        <taxon>Sphingomonadales</taxon>
        <taxon>Sphingomonadaceae</taxon>
        <taxon>Sphingomonas</taxon>
    </lineage>
</organism>
<dbReference type="Pfam" id="PF12532">
    <property type="entry name" value="DUF3732"/>
    <property type="match status" value="1"/>
</dbReference>
<gene>
    <name evidence="2" type="ORF">TS85_20830</name>
</gene>
<keyword evidence="1" id="KW-0175">Coiled coil</keyword>
<protein>
    <recommendedName>
        <fullName evidence="4">DUF3732 domain-containing protein</fullName>
    </recommendedName>
</protein>
<dbReference type="Proteomes" id="UP000032300">
    <property type="component" value="Chromosome"/>
</dbReference>
<evidence type="ECO:0000256" key="1">
    <source>
        <dbReference type="SAM" id="Coils"/>
    </source>
</evidence>